<dbReference type="SUPFAM" id="SSF55031">
    <property type="entry name" value="Bacterial exopeptidase dimerisation domain"/>
    <property type="match status" value="1"/>
</dbReference>
<organism evidence="4 5">
    <name type="scientific">Jonquetella anthropi DSM 22815</name>
    <dbReference type="NCBI Taxonomy" id="885272"/>
    <lineage>
        <taxon>Bacteria</taxon>
        <taxon>Thermotogati</taxon>
        <taxon>Synergistota</taxon>
        <taxon>Synergistia</taxon>
        <taxon>Synergistales</taxon>
        <taxon>Dethiosulfovibrionaceae</taxon>
        <taxon>Jonquetella</taxon>
    </lineage>
</organism>
<feature type="binding site" evidence="2">
    <location>
        <position position="37"/>
    </location>
    <ligand>
        <name>Mn(2+)</name>
        <dbReference type="ChEBI" id="CHEBI:29035"/>
        <label>2</label>
    </ligand>
</feature>
<feature type="binding site" evidence="2">
    <location>
        <position position="73"/>
    </location>
    <ligand>
        <name>Mn(2+)</name>
        <dbReference type="ChEBI" id="CHEBI:29035"/>
        <label>2</label>
    </ligand>
</feature>
<dbReference type="AlphaFoldDB" id="H0UKZ8"/>
<gene>
    <name evidence="4" type="ORF">JonanDRAFT_0984</name>
</gene>
<evidence type="ECO:0000313" key="5">
    <source>
        <dbReference type="Proteomes" id="UP000003806"/>
    </source>
</evidence>
<evidence type="ECO:0000259" key="3">
    <source>
        <dbReference type="Pfam" id="PF07687"/>
    </source>
</evidence>
<dbReference type="Pfam" id="PF07687">
    <property type="entry name" value="M20_dimer"/>
    <property type="match status" value="1"/>
</dbReference>
<dbReference type="NCBIfam" id="TIGR01891">
    <property type="entry name" value="amidohydrolases"/>
    <property type="match status" value="1"/>
</dbReference>
<sequence>MALRGTIALRADMDALPIQETADVPDKSTISGVMHACGHDCHTAMLLGAAKLLMGRKDQFSGTVKLLFQPAEETLQGSRYLIDHGALENPHVDTIIGLHGTSDFHTGEMAFLEGPAMASSDSFIVTVTGEASHGAYPHVSGRDPLLAAANCIVALQGLVTRQFNAIDSLVLSVCEIHGGKAPNAIPQAVSFSGTVRTQCEAVRRQVEGRMNTMLADICAGYGCTHTTEYRYGVPPLVNDPEMVASARRAACNLLGADKVKTLPYPSMGSEDFAFYGERVPKSVFARLGVWTAQKPQPKYHNGEFVFDEDALPLGTAFFVQIVQELLGPSAGH</sequence>
<comment type="cofactor">
    <cofactor evidence="2">
        <name>Mn(2+)</name>
        <dbReference type="ChEBI" id="CHEBI:29035"/>
    </cofactor>
    <text evidence="2">The Mn(2+) ion enhances activity.</text>
</comment>
<dbReference type="GO" id="GO:0046872">
    <property type="term" value="F:metal ion binding"/>
    <property type="evidence" value="ECO:0007669"/>
    <property type="project" value="UniProtKB-KW"/>
</dbReference>
<protein>
    <submittedName>
        <fullName evidence="4">Amidohydrolase</fullName>
    </submittedName>
</protein>
<evidence type="ECO:0000313" key="4">
    <source>
        <dbReference type="EMBL" id="EHM13357.1"/>
    </source>
</evidence>
<feature type="domain" description="Peptidase M20 dimerisation" evidence="3">
    <location>
        <begin position="122"/>
        <end position="219"/>
    </location>
</feature>
<keyword evidence="1 4" id="KW-0378">Hydrolase</keyword>
<dbReference type="PANTHER" id="PTHR11014">
    <property type="entry name" value="PEPTIDASE M20 FAMILY MEMBER"/>
    <property type="match status" value="1"/>
</dbReference>
<dbReference type="Pfam" id="PF01546">
    <property type="entry name" value="Peptidase_M20"/>
    <property type="match status" value="1"/>
</dbReference>
<feature type="binding site" evidence="2">
    <location>
        <position position="300"/>
    </location>
    <ligand>
        <name>Mn(2+)</name>
        <dbReference type="ChEBI" id="CHEBI:29035"/>
        <label>2</label>
    </ligand>
</feature>
<dbReference type="Proteomes" id="UP000003806">
    <property type="component" value="Chromosome"/>
</dbReference>
<keyword evidence="5" id="KW-1185">Reference proteome</keyword>
<dbReference type="SUPFAM" id="SSF53187">
    <property type="entry name" value="Zn-dependent exopeptidases"/>
    <property type="match status" value="1"/>
</dbReference>
<dbReference type="FunFam" id="3.30.70.360:FF:000001">
    <property type="entry name" value="N-acetyldiaminopimelate deacetylase"/>
    <property type="match status" value="1"/>
</dbReference>
<proteinExistence type="predicted"/>
<dbReference type="PIRSF" id="PIRSF005962">
    <property type="entry name" value="Pept_M20D_amidohydro"/>
    <property type="match status" value="1"/>
</dbReference>
<name>H0UKZ8_9BACT</name>
<evidence type="ECO:0000256" key="1">
    <source>
        <dbReference type="ARBA" id="ARBA00022801"/>
    </source>
</evidence>
<evidence type="ECO:0000256" key="2">
    <source>
        <dbReference type="PIRSR" id="PIRSR005962-1"/>
    </source>
</evidence>
<dbReference type="InterPro" id="IPR036264">
    <property type="entry name" value="Bact_exopeptidase_dim_dom"/>
</dbReference>
<keyword evidence="2" id="KW-0464">Manganese</keyword>
<dbReference type="InterPro" id="IPR002933">
    <property type="entry name" value="Peptidase_M20"/>
</dbReference>
<dbReference type="GO" id="GO:0019877">
    <property type="term" value="P:diaminopimelate biosynthetic process"/>
    <property type="evidence" value="ECO:0007669"/>
    <property type="project" value="UniProtKB-ARBA"/>
</dbReference>
<dbReference type="Gene3D" id="3.30.70.360">
    <property type="match status" value="1"/>
</dbReference>
<dbReference type="GO" id="GO:0050118">
    <property type="term" value="F:N-acetyldiaminopimelate deacetylase activity"/>
    <property type="evidence" value="ECO:0007669"/>
    <property type="project" value="UniProtKB-ARBA"/>
</dbReference>
<reference evidence="4 5" key="1">
    <citation type="submission" date="2011-11" db="EMBL/GenBank/DDBJ databases">
        <title>The Noncontiguous Finished genome of Jonquetella anthropi DSM 22815.</title>
        <authorList>
            <consortium name="US DOE Joint Genome Institute (JGI-PGF)"/>
            <person name="Lucas S."/>
            <person name="Copeland A."/>
            <person name="Lapidus A."/>
            <person name="Glavina del Rio T."/>
            <person name="Dalin E."/>
            <person name="Tice H."/>
            <person name="Bruce D."/>
            <person name="Goodwin L."/>
            <person name="Pitluck S."/>
            <person name="Peters L."/>
            <person name="Mikhailova N."/>
            <person name="Held B."/>
            <person name="Kyrpides N."/>
            <person name="Mavromatis K."/>
            <person name="Ivanova N."/>
            <person name="Markowitz V."/>
            <person name="Cheng J.-F."/>
            <person name="Hugenholtz P."/>
            <person name="Woyke T."/>
            <person name="Wu D."/>
            <person name="Gronow S."/>
            <person name="Wellnitz S."/>
            <person name="Brambilla E."/>
            <person name="Klenk H.-P."/>
            <person name="Eisen J.A."/>
        </authorList>
    </citation>
    <scope>NUCLEOTIDE SEQUENCE [LARGE SCALE GENOMIC DNA]</scope>
    <source>
        <strain evidence="4 5">DSM 22815</strain>
    </source>
</reference>
<keyword evidence="2" id="KW-0479">Metal-binding</keyword>
<feature type="binding site" evidence="2">
    <location>
        <position position="99"/>
    </location>
    <ligand>
        <name>Mn(2+)</name>
        <dbReference type="ChEBI" id="CHEBI:29035"/>
        <label>2</label>
    </ligand>
</feature>
<dbReference type="eggNOG" id="COG1473">
    <property type="taxonomic scope" value="Bacteria"/>
</dbReference>
<dbReference type="PANTHER" id="PTHR11014:SF63">
    <property type="entry name" value="METALLOPEPTIDASE, PUTATIVE (AFU_ORTHOLOGUE AFUA_6G09600)-RELATED"/>
    <property type="match status" value="1"/>
</dbReference>
<dbReference type="HOGENOM" id="CLU_2973393_0_0_0"/>
<dbReference type="EMBL" id="CM001376">
    <property type="protein sequence ID" value="EHM13357.1"/>
    <property type="molecule type" value="Genomic_DNA"/>
</dbReference>
<dbReference type="CDD" id="cd03886">
    <property type="entry name" value="M20_Acy1"/>
    <property type="match status" value="1"/>
</dbReference>
<feature type="binding site" evidence="2">
    <location>
        <position position="39"/>
    </location>
    <ligand>
        <name>Mn(2+)</name>
        <dbReference type="ChEBI" id="CHEBI:29035"/>
        <label>2</label>
    </ligand>
</feature>
<dbReference type="InterPro" id="IPR017439">
    <property type="entry name" value="Amidohydrolase"/>
</dbReference>
<dbReference type="InterPro" id="IPR011650">
    <property type="entry name" value="Peptidase_M20_dimer"/>
</dbReference>
<dbReference type="Gene3D" id="3.40.630.10">
    <property type="entry name" value="Zn peptidases"/>
    <property type="match status" value="1"/>
</dbReference>
<accession>H0UKZ8</accession>